<evidence type="ECO:0000256" key="3">
    <source>
        <dbReference type="ARBA" id="ARBA00022833"/>
    </source>
</evidence>
<keyword evidence="4" id="KW-0456">Lyase</keyword>
<dbReference type="PANTHER" id="PTHR33337">
    <property type="entry name" value="GFA DOMAIN-CONTAINING PROTEIN"/>
    <property type="match status" value="1"/>
</dbReference>
<dbReference type="SUPFAM" id="SSF51316">
    <property type="entry name" value="Mss4-like"/>
    <property type="match status" value="1"/>
</dbReference>
<evidence type="ECO:0000256" key="2">
    <source>
        <dbReference type="ARBA" id="ARBA00022723"/>
    </source>
</evidence>
<name>A0ABS9WW40_9GAMM</name>
<sequence>MKISGSCLCGAVSFRVDNRFKNMYACFCQQCRKISGSSFASNLFIDANYLEWLSGENKLEKFTVPGRGFNKAFCKKCGTGMPFKTSDAKQYLVPAGCLDQDPEVEKIEQIFYKEKYSLEDARLQAPTYDKFPHKEVK</sequence>
<protein>
    <submittedName>
        <fullName evidence="6">GFA family protein</fullName>
    </submittedName>
</protein>
<keyword evidence="2" id="KW-0479">Metal-binding</keyword>
<dbReference type="Gene3D" id="3.90.1590.10">
    <property type="entry name" value="glutathione-dependent formaldehyde- activating enzyme (gfa)"/>
    <property type="match status" value="1"/>
</dbReference>
<evidence type="ECO:0000256" key="1">
    <source>
        <dbReference type="ARBA" id="ARBA00005495"/>
    </source>
</evidence>
<dbReference type="PANTHER" id="PTHR33337:SF40">
    <property type="entry name" value="CENP-V_GFA DOMAIN-CONTAINING PROTEIN-RELATED"/>
    <property type="match status" value="1"/>
</dbReference>
<evidence type="ECO:0000313" key="7">
    <source>
        <dbReference type="Proteomes" id="UP001139646"/>
    </source>
</evidence>
<dbReference type="InterPro" id="IPR011057">
    <property type="entry name" value="Mss4-like_sf"/>
</dbReference>
<dbReference type="RefSeq" id="WP_242282743.1">
    <property type="nucleotide sequence ID" value="NZ_JAKKSL010000001.1"/>
</dbReference>
<feature type="domain" description="CENP-V/GFA" evidence="5">
    <location>
        <begin position="3"/>
        <end position="113"/>
    </location>
</feature>
<evidence type="ECO:0000256" key="4">
    <source>
        <dbReference type="ARBA" id="ARBA00023239"/>
    </source>
</evidence>
<evidence type="ECO:0000259" key="5">
    <source>
        <dbReference type="PROSITE" id="PS51891"/>
    </source>
</evidence>
<organism evidence="6 7">
    <name type="scientific">Colwellia maritima</name>
    <dbReference type="NCBI Taxonomy" id="2912588"/>
    <lineage>
        <taxon>Bacteria</taxon>
        <taxon>Pseudomonadati</taxon>
        <taxon>Pseudomonadota</taxon>
        <taxon>Gammaproteobacteria</taxon>
        <taxon>Alteromonadales</taxon>
        <taxon>Colwelliaceae</taxon>
        <taxon>Colwellia</taxon>
    </lineage>
</organism>
<keyword evidence="7" id="KW-1185">Reference proteome</keyword>
<dbReference type="InterPro" id="IPR006913">
    <property type="entry name" value="CENP-V/GFA"/>
</dbReference>
<gene>
    <name evidence="6" type="ORF">L3081_00595</name>
</gene>
<dbReference type="PROSITE" id="PS51891">
    <property type="entry name" value="CENP_V_GFA"/>
    <property type="match status" value="1"/>
</dbReference>
<accession>A0ABS9WW40</accession>
<comment type="similarity">
    <text evidence="1">Belongs to the Gfa family.</text>
</comment>
<proteinExistence type="inferred from homology"/>
<comment type="caution">
    <text evidence="6">The sequence shown here is derived from an EMBL/GenBank/DDBJ whole genome shotgun (WGS) entry which is preliminary data.</text>
</comment>
<dbReference type="Proteomes" id="UP001139646">
    <property type="component" value="Unassembled WGS sequence"/>
</dbReference>
<dbReference type="Pfam" id="PF04828">
    <property type="entry name" value="GFA"/>
    <property type="match status" value="1"/>
</dbReference>
<keyword evidence="3" id="KW-0862">Zinc</keyword>
<dbReference type="EMBL" id="JAKKSL010000001">
    <property type="protein sequence ID" value="MCI2282168.1"/>
    <property type="molecule type" value="Genomic_DNA"/>
</dbReference>
<reference evidence="6" key="1">
    <citation type="submission" date="2022-01" db="EMBL/GenBank/DDBJ databases">
        <title>Colwellia maritima, isolated from seawater.</title>
        <authorList>
            <person name="Kristyanto S."/>
            <person name="Jung J."/>
            <person name="Jeon C.O."/>
        </authorList>
    </citation>
    <scope>NUCLEOTIDE SEQUENCE</scope>
    <source>
        <strain evidence="6">MSW7</strain>
    </source>
</reference>
<evidence type="ECO:0000313" key="6">
    <source>
        <dbReference type="EMBL" id="MCI2282168.1"/>
    </source>
</evidence>